<dbReference type="Proteomes" id="UP000790377">
    <property type="component" value="Unassembled WGS sequence"/>
</dbReference>
<gene>
    <name evidence="1" type="ORF">BJ138DRAFT_1155912</name>
</gene>
<sequence>MAPSLPSIFRKKKGPKDIDTNDNDDHKKSWLKSLNYKLMIALLLPVFLETLDYTVVATAQSHIASVFNALPLQSYIGTSYLLSSTVFLPFFASVADIYGRHFGLQVSLLLFFVGSAIGTGAMNMGMVLGGRGIAGIGAAGLLTIVRTVMSDTSSLNANNVQQSAMFLLYAVGFAVGPLLGGVLVTANFRWVFAINLPCTVAAMLLCFILLRGTVKGAKPDEELPINHSGKKSSWLTKLILLDWIGTFLFVGGGILILLALNWGPGDMWKTARVIASLVIGAILFALCIVWEYVLEQRQLSSIPLSTIFCAQPMLPLEMFTSYDICTVQYGCFVSGVVMFVMFYFVAIFATIVTGLSPSQSGVQLLYFAPGMGIGSLISIRLINHFRQPIYPIVAGSALMTAGLGLIQMAMEKNTQYLVDVFLAVTGAGVGFTAGPLVVQGRFSKPNRVATVNALMLFFRSLGGTVGLAQCFTVMNAKVNSYTLAQIRSGTLSGETLDILTALFQSGGLTSLQTLEGFPSEVQDIVREAFRNAVRWCFISLIPWLGIATISSVFLSKITEPEKEKTGAEGQPDVPEEAAQESKS</sequence>
<comment type="caution">
    <text evidence="1">The sequence shown here is derived from an EMBL/GenBank/DDBJ whole genome shotgun (WGS) entry which is preliminary data.</text>
</comment>
<proteinExistence type="predicted"/>
<keyword evidence="2" id="KW-1185">Reference proteome</keyword>
<reference evidence="1" key="1">
    <citation type="journal article" date="2021" name="New Phytol.">
        <title>Evolutionary innovations through gain and loss of genes in the ectomycorrhizal Boletales.</title>
        <authorList>
            <person name="Wu G."/>
            <person name="Miyauchi S."/>
            <person name="Morin E."/>
            <person name="Kuo A."/>
            <person name="Drula E."/>
            <person name="Varga T."/>
            <person name="Kohler A."/>
            <person name="Feng B."/>
            <person name="Cao Y."/>
            <person name="Lipzen A."/>
            <person name="Daum C."/>
            <person name="Hundley H."/>
            <person name="Pangilinan J."/>
            <person name="Johnson J."/>
            <person name="Barry K."/>
            <person name="LaButti K."/>
            <person name="Ng V."/>
            <person name="Ahrendt S."/>
            <person name="Min B."/>
            <person name="Choi I.G."/>
            <person name="Park H."/>
            <person name="Plett J.M."/>
            <person name="Magnuson J."/>
            <person name="Spatafora J.W."/>
            <person name="Nagy L.G."/>
            <person name="Henrissat B."/>
            <person name="Grigoriev I.V."/>
            <person name="Yang Z.L."/>
            <person name="Xu J."/>
            <person name="Martin F.M."/>
        </authorList>
    </citation>
    <scope>NUCLEOTIDE SEQUENCE</scope>
    <source>
        <strain evidence="1">ATCC 28755</strain>
    </source>
</reference>
<evidence type="ECO:0000313" key="1">
    <source>
        <dbReference type="EMBL" id="KAH7909170.1"/>
    </source>
</evidence>
<organism evidence="1 2">
    <name type="scientific">Hygrophoropsis aurantiaca</name>
    <dbReference type="NCBI Taxonomy" id="72124"/>
    <lineage>
        <taxon>Eukaryota</taxon>
        <taxon>Fungi</taxon>
        <taxon>Dikarya</taxon>
        <taxon>Basidiomycota</taxon>
        <taxon>Agaricomycotina</taxon>
        <taxon>Agaricomycetes</taxon>
        <taxon>Agaricomycetidae</taxon>
        <taxon>Boletales</taxon>
        <taxon>Coniophorineae</taxon>
        <taxon>Hygrophoropsidaceae</taxon>
        <taxon>Hygrophoropsis</taxon>
    </lineage>
</organism>
<dbReference type="EMBL" id="MU267774">
    <property type="protein sequence ID" value="KAH7909170.1"/>
    <property type="molecule type" value="Genomic_DNA"/>
</dbReference>
<evidence type="ECO:0000313" key="2">
    <source>
        <dbReference type="Proteomes" id="UP000790377"/>
    </source>
</evidence>
<protein>
    <submittedName>
        <fullName evidence="1">MFS general substrate transporter</fullName>
    </submittedName>
</protein>
<accession>A0ACB8A7F1</accession>
<name>A0ACB8A7F1_9AGAM</name>